<evidence type="ECO:0000256" key="8">
    <source>
        <dbReference type="ARBA" id="ARBA00023004"/>
    </source>
</evidence>
<evidence type="ECO:0000256" key="3">
    <source>
        <dbReference type="ARBA" id="ARBA00012229"/>
    </source>
</evidence>
<comment type="catalytic activity">
    <reaction evidence="11">
        <text>2 nitric oxide + NADPH + 2 O2 = 2 nitrate + NADP(+) + H(+)</text>
        <dbReference type="Rhea" id="RHEA:19465"/>
        <dbReference type="ChEBI" id="CHEBI:15378"/>
        <dbReference type="ChEBI" id="CHEBI:15379"/>
        <dbReference type="ChEBI" id="CHEBI:16480"/>
        <dbReference type="ChEBI" id="CHEBI:17632"/>
        <dbReference type="ChEBI" id="CHEBI:57783"/>
        <dbReference type="ChEBI" id="CHEBI:58349"/>
        <dbReference type="EC" id="1.14.12.17"/>
    </reaction>
</comment>
<dbReference type="SUPFAM" id="SSF52343">
    <property type="entry name" value="Ferredoxin reductase-like, C-terminal NADP-linked domain"/>
    <property type="match status" value="1"/>
</dbReference>
<dbReference type="Proteomes" id="UP000481807">
    <property type="component" value="Unassembled WGS sequence"/>
</dbReference>
<comment type="similarity">
    <text evidence="2">In the C-terminal section; belongs to the flavoprotein pyridine nucleotide cytochrome reductase family.</text>
</comment>
<keyword evidence="7" id="KW-0521">NADP</keyword>
<feature type="domain" description="FAD-binding FR-type" evidence="15">
    <location>
        <begin position="147"/>
        <end position="254"/>
    </location>
</feature>
<dbReference type="PANTHER" id="PTHR43396:SF3">
    <property type="entry name" value="FLAVOHEMOPROTEIN"/>
    <property type="match status" value="1"/>
</dbReference>
<comment type="cofactor">
    <cofactor evidence="1">
        <name>heme b</name>
        <dbReference type="ChEBI" id="CHEBI:60344"/>
    </cofactor>
</comment>
<dbReference type="InterPro" id="IPR008333">
    <property type="entry name" value="Cbr1-like_FAD-bd_dom"/>
</dbReference>
<evidence type="ECO:0000259" key="13">
    <source>
        <dbReference type="PROSITE" id="PS01033"/>
    </source>
</evidence>
<dbReference type="CDD" id="cd14777">
    <property type="entry name" value="Yhb1-globin-like"/>
    <property type="match status" value="1"/>
</dbReference>
<keyword evidence="6" id="KW-0479">Metal-binding</keyword>
<evidence type="ECO:0000256" key="12">
    <source>
        <dbReference type="RuleBase" id="RU000356"/>
    </source>
</evidence>
<keyword evidence="12" id="KW-0813">Transport</keyword>
<reference evidence="16 21" key="3">
    <citation type="submission" date="2020-03" db="EMBL/GenBank/DDBJ databases">
        <title>Comparative genetics of Staphylococcus warneri persistents from caprine mastitis.</title>
        <authorList>
            <person name="Franca C.A."/>
            <person name="Rosa D.S."/>
            <person name="Silva A."/>
            <person name="Rodrigues D.L.N."/>
            <person name="Santos R.G."/>
            <person name="Castillo R.E.H."/>
            <person name="Moreira M.A.S."/>
            <person name="Lima M.C."/>
            <person name="Gouveia G.V."/>
            <person name="Gouveia J.J.S."/>
            <person name="Souza R.F.S."/>
            <person name="Bertram B."/>
            <person name="Azevedo V."/>
            <person name="Costa M."/>
        </authorList>
    </citation>
    <scope>NUCLEOTIDE SEQUENCE [LARGE SCALE GENOMIC DNA]</scope>
    <source>
        <strain evidence="16 21">Cap 9.2</strain>
    </source>
</reference>
<sequence>MLSEREKDVVKETVPVLQDKGVEITSNFYARMFKQHPELKNMFNQTNQQRGLQSTALAQSVLAAAVNIDHLEAILPVVKEIAYKHCALQVPPAGYDIVGENLIAAIKEVVGLDDDHEIIKTWKKAYQEIADIFISVEKDIYKDMLWDGFQPFKVETIEQVSSDIKAFTVSSGEYDLSQFVPGQYITVDVGSEKMPYRAKRHYSIVKGDKNHLTFAVKRDVTTEHEGEVSTILHDEFQEGDNINLTAPVGPFHVVEKGNRQLFLGSGIGVTPLVSMFNEVVNDNGEARFIQVTNDMDDAPFSSLLTAIANENTQATYDLYDKNKNGYIGSEQLKQWIDNDTEIYVCGGKSFIQSMIKALKELNIDESKIHYETFIPKLSVAV</sequence>
<dbReference type="EMBL" id="QXWP01000002">
    <property type="protein sequence ID" value="NBH30077.1"/>
    <property type="molecule type" value="Genomic_DNA"/>
</dbReference>
<evidence type="ECO:0000256" key="11">
    <source>
        <dbReference type="ARBA" id="ARBA00049433"/>
    </source>
</evidence>
<dbReference type="Pfam" id="PF00970">
    <property type="entry name" value="FAD_binding_6"/>
    <property type="match status" value="1"/>
</dbReference>
<dbReference type="GO" id="GO:0071949">
    <property type="term" value="F:FAD binding"/>
    <property type="evidence" value="ECO:0007669"/>
    <property type="project" value="TreeGrafter"/>
</dbReference>
<protein>
    <recommendedName>
        <fullName evidence="3">nitric oxide dioxygenase</fullName>
        <ecNumber evidence="3">1.14.12.17</ecNumber>
    </recommendedName>
</protein>
<keyword evidence="18" id="KW-0560">Oxidoreductase</keyword>
<evidence type="ECO:0000256" key="2">
    <source>
        <dbReference type="ARBA" id="ARBA00006401"/>
    </source>
</evidence>
<evidence type="ECO:0000313" key="21">
    <source>
        <dbReference type="Proteomes" id="UP000814367"/>
    </source>
</evidence>
<keyword evidence="4 12" id="KW-0349">Heme</keyword>
<dbReference type="InterPro" id="IPR009050">
    <property type="entry name" value="Globin-like_sf"/>
</dbReference>
<dbReference type="InterPro" id="IPR017927">
    <property type="entry name" value="FAD-bd_FR_type"/>
</dbReference>
<dbReference type="Gene3D" id="2.40.30.10">
    <property type="entry name" value="Translation factors"/>
    <property type="match status" value="1"/>
</dbReference>
<dbReference type="InterPro" id="IPR000971">
    <property type="entry name" value="Globin"/>
</dbReference>
<dbReference type="Pfam" id="PF00042">
    <property type="entry name" value="Globin"/>
    <property type="match status" value="1"/>
</dbReference>
<proteinExistence type="inferred from homology"/>
<dbReference type="EMBL" id="JAANHJ010000001">
    <property type="protein sequence ID" value="MCG6226106.1"/>
    <property type="molecule type" value="Genomic_DNA"/>
</dbReference>
<gene>
    <name evidence="17" type="ORF">D3Z30_03670</name>
    <name evidence="18" type="ORF">DXC19_02230</name>
    <name evidence="16" type="ORF">G8J23_08920</name>
</gene>
<evidence type="ECO:0000256" key="10">
    <source>
        <dbReference type="ARBA" id="ARBA00048649"/>
    </source>
</evidence>
<dbReference type="RefSeq" id="WP_002467279.1">
    <property type="nucleotide sequence ID" value="NZ_CABMFV010000001.1"/>
</dbReference>
<evidence type="ECO:0000313" key="18">
    <source>
        <dbReference type="EMBL" id="RGM32333.1"/>
    </source>
</evidence>
<keyword evidence="21" id="KW-1185">Reference proteome</keyword>
<dbReference type="InterPro" id="IPR039261">
    <property type="entry name" value="FNR_nucleotide-bd"/>
</dbReference>
<feature type="domain" description="EF-hand" evidence="14">
    <location>
        <begin position="307"/>
        <end position="342"/>
    </location>
</feature>
<dbReference type="AlphaFoldDB" id="A0A364UPS1"/>
<dbReference type="EC" id="1.14.12.17" evidence="3"/>
<dbReference type="PRINTS" id="PR00410">
    <property type="entry name" value="PHEHYDRXLASE"/>
</dbReference>
<evidence type="ECO:0000313" key="19">
    <source>
        <dbReference type="Proteomes" id="UP000261016"/>
    </source>
</evidence>
<evidence type="ECO:0000256" key="1">
    <source>
        <dbReference type="ARBA" id="ARBA00001970"/>
    </source>
</evidence>
<reference evidence="17 20" key="2">
    <citation type="submission" date="2018-08" db="EMBL/GenBank/DDBJ databases">
        <title>Murine metabolic-syndrome-specific gut microbial biobank.</title>
        <authorList>
            <person name="Liu C."/>
        </authorList>
    </citation>
    <scope>NUCLEOTIDE SEQUENCE [LARGE SCALE GENOMIC DNA]</scope>
    <source>
        <strain evidence="17 20">1XD21-27</strain>
    </source>
</reference>
<keyword evidence="18" id="KW-0223">Dioxygenase</keyword>
<dbReference type="GO" id="GO:0020037">
    <property type="term" value="F:heme binding"/>
    <property type="evidence" value="ECO:0007669"/>
    <property type="project" value="InterPro"/>
</dbReference>
<dbReference type="GO" id="GO:0046210">
    <property type="term" value="P:nitric oxide catabolic process"/>
    <property type="evidence" value="ECO:0007669"/>
    <property type="project" value="TreeGrafter"/>
</dbReference>
<evidence type="ECO:0000256" key="6">
    <source>
        <dbReference type="ARBA" id="ARBA00022723"/>
    </source>
</evidence>
<evidence type="ECO:0000256" key="7">
    <source>
        <dbReference type="ARBA" id="ARBA00022857"/>
    </source>
</evidence>
<dbReference type="InterPro" id="IPR001433">
    <property type="entry name" value="OxRdtase_FAD/NAD-bd"/>
</dbReference>
<keyword evidence="5 12" id="KW-0561">Oxygen transport</keyword>
<organism evidence="18 19">
    <name type="scientific">Staphylococcus warneri</name>
    <dbReference type="NCBI Taxonomy" id="1292"/>
    <lineage>
        <taxon>Bacteria</taxon>
        <taxon>Bacillati</taxon>
        <taxon>Bacillota</taxon>
        <taxon>Bacilli</taxon>
        <taxon>Bacillales</taxon>
        <taxon>Staphylococcaceae</taxon>
        <taxon>Staphylococcus</taxon>
    </lineage>
</organism>
<dbReference type="GO" id="GO:0005509">
    <property type="term" value="F:calcium ion binding"/>
    <property type="evidence" value="ECO:0007669"/>
    <property type="project" value="InterPro"/>
</dbReference>
<name>A0A364UPS1_STAWA</name>
<dbReference type="InterPro" id="IPR017938">
    <property type="entry name" value="Riboflavin_synthase-like_b-brl"/>
</dbReference>
<comment type="similarity">
    <text evidence="12">Belongs to the globin family.</text>
</comment>
<dbReference type="SUPFAM" id="SSF46458">
    <property type="entry name" value="Globin-like"/>
    <property type="match status" value="1"/>
</dbReference>
<feature type="domain" description="Globin" evidence="13">
    <location>
        <begin position="1"/>
        <end position="138"/>
    </location>
</feature>
<dbReference type="Proteomes" id="UP000814367">
    <property type="component" value="Unassembled WGS sequence"/>
</dbReference>
<evidence type="ECO:0000313" key="20">
    <source>
        <dbReference type="Proteomes" id="UP000481807"/>
    </source>
</evidence>
<keyword evidence="8" id="KW-0408">Iron</keyword>
<keyword evidence="9" id="KW-0520">NAD</keyword>
<dbReference type="PROSITE" id="PS01033">
    <property type="entry name" value="GLOBIN"/>
    <property type="match status" value="1"/>
</dbReference>
<dbReference type="GO" id="GO:0008941">
    <property type="term" value="F:nitric oxide dioxygenase NAD(P)H activity"/>
    <property type="evidence" value="ECO:0007669"/>
    <property type="project" value="UniProtKB-EC"/>
</dbReference>
<evidence type="ECO:0000313" key="17">
    <source>
        <dbReference type="EMBL" id="NBH30077.1"/>
    </source>
</evidence>
<dbReference type="EMBL" id="QSTD01000001">
    <property type="protein sequence ID" value="RGM32333.1"/>
    <property type="molecule type" value="Genomic_DNA"/>
</dbReference>
<dbReference type="InterPro" id="IPR012292">
    <property type="entry name" value="Globin/Proto"/>
</dbReference>
<dbReference type="InterPro" id="IPR002048">
    <property type="entry name" value="EF_hand_dom"/>
</dbReference>
<dbReference type="PROSITE" id="PS51384">
    <property type="entry name" value="FAD_FR"/>
    <property type="match status" value="1"/>
</dbReference>
<evidence type="ECO:0000259" key="14">
    <source>
        <dbReference type="PROSITE" id="PS50222"/>
    </source>
</evidence>
<accession>A0A364UPS1</accession>
<evidence type="ECO:0000256" key="9">
    <source>
        <dbReference type="ARBA" id="ARBA00023027"/>
    </source>
</evidence>
<reference evidence="18 19" key="1">
    <citation type="submission" date="2018-08" db="EMBL/GenBank/DDBJ databases">
        <title>A genome reference for cultivated species of the human gut microbiota.</title>
        <authorList>
            <person name="Zou Y."/>
            <person name="Xue W."/>
            <person name="Luo G."/>
        </authorList>
    </citation>
    <scope>NUCLEOTIDE SEQUENCE [LARGE SCALE GENOMIC DNA]</scope>
    <source>
        <strain evidence="18 19">OM08-17AT</strain>
    </source>
</reference>
<evidence type="ECO:0000256" key="5">
    <source>
        <dbReference type="ARBA" id="ARBA00022621"/>
    </source>
</evidence>
<comment type="caution">
    <text evidence="18">The sequence shown here is derived from an EMBL/GenBank/DDBJ whole genome shotgun (WGS) entry which is preliminary data.</text>
</comment>
<dbReference type="Pfam" id="PF00175">
    <property type="entry name" value="NAD_binding_1"/>
    <property type="match status" value="1"/>
</dbReference>
<evidence type="ECO:0000259" key="15">
    <source>
        <dbReference type="PROSITE" id="PS51384"/>
    </source>
</evidence>
<dbReference type="GO" id="GO:0005344">
    <property type="term" value="F:oxygen carrier activity"/>
    <property type="evidence" value="ECO:0007669"/>
    <property type="project" value="UniProtKB-KW"/>
</dbReference>
<comment type="catalytic activity">
    <reaction evidence="10">
        <text>2 nitric oxide + NADH + 2 O2 = 2 nitrate + NAD(+) + H(+)</text>
        <dbReference type="Rhea" id="RHEA:19469"/>
        <dbReference type="ChEBI" id="CHEBI:15378"/>
        <dbReference type="ChEBI" id="CHEBI:15379"/>
        <dbReference type="ChEBI" id="CHEBI:16480"/>
        <dbReference type="ChEBI" id="CHEBI:17632"/>
        <dbReference type="ChEBI" id="CHEBI:57540"/>
        <dbReference type="ChEBI" id="CHEBI:57945"/>
        <dbReference type="EC" id="1.14.12.17"/>
    </reaction>
</comment>
<evidence type="ECO:0000256" key="4">
    <source>
        <dbReference type="ARBA" id="ARBA00022617"/>
    </source>
</evidence>
<dbReference type="GO" id="GO:0071500">
    <property type="term" value="P:cellular response to nitrosative stress"/>
    <property type="evidence" value="ECO:0007669"/>
    <property type="project" value="TreeGrafter"/>
</dbReference>
<dbReference type="FunFam" id="1.10.490.10:FF:000003">
    <property type="entry name" value="Flavohemoprotein"/>
    <property type="match status" value="1"/>
</dbReference>
<evidence type="ECO:0000313" key="16">
    <source>
        <dbReference type="EMBL" id="MCG6226106.1"/>
    </source>
</evidence>
<dbReference type="PROSITE" id="PS50222">
    <property type="entry name" value="EF_HAND_2"/>
    <property type="match status" value="1"/>
</dbReference>
<dbReference type="Gene3D" id="1.10.490.10">
    <property type="entry name" value="Globins"/>
    <property type="match status" value="1"/>
</dbReference>
<dbReference type="Gene3D" id="3.40.50.80">
    <property type="entry name" value="Nucleotide-binding domain of ferredoxin-NADP reductase (FNR) module"/>
    <property type="match status" value="1"/>
</dbReference>
<dbReference type="PANTHER" id="PTHR43396">
    <property type="entry name" value="FLAVOHEMOPROTEIN"/>
    <property type="match status" value="1"/>
</dbReference>
<dbReference type="SUPFAM" id="SSF63380">
    <property type="entry name" value="Riboflavin synthase domain-like"/>
    <property type="match status" value="1"/>
</dbReference>
<dbReference type="GO" id="GO:0019825">
    <property type="term" value="F:oxygen binding"/>
    <property type="evidence" value="ECO:0007669"/>
    <property type="project" value="InterPro"/>
</dbReference>
<dbReference type="Proteomes" id="UP000261016">
    <property type="component" value="Unassembled WGS sequence"/>
</dbReference>